<evidence type="ECO:0000313" key="4">
    <source>
        <dbReference type="Proteomes" id="UP000005845"/>
    </source>
</evidence>
<protein>
    <submittedName>
        <fullName evidence="3">Putative beta-lactamase</fullName>
    </submittedName>
</protein>
<dbReference type="Proteomes" id="UP000005845">
    <property type="component" value="Unassembled WGS sequence"/>
</dbReference>
<gene>
    <name evidence="3" type="ORF">GOSPT_119_00180</name>
</gene>
<keyword evidence="4" id="KW-1185">Reference proteome</keyword>
<feature type="region of interest" description="Disordered" evidence="1">
    <location>
        <begin position="1"/>
        <end position="40"/>
    </location>
</feature>
<dbReference type="AlphaFoldDB" id="H5U5Q9"/>
<dbReference type="InterPro" id="IPR036388">
    <property type="entry name" value="WH-like_DNA-bd_sf"/>
</dbReference>
<dbReference type="Gene3D" id="3.60.15.10">
    <property type="entry name" value="Ribonuclease Z/Hydroxyacylglutathione hydrolase-like"/>
    <property type="match status" value="1"/>
</dbReference>
<dbReference type="EMBL" id="BAFC01000117">
    <property type="protein sequence ID" value="GAB41067.1"/>
    <property type="molecule type" value="Genomic_DNA"/>
</dbReference>
<dbReference type="CDD" id="cd16278">
    <property type="entry name" value="metallo-hydrolase-like_MBL-fold"/>
    <property type="match status" value="1"/>
</dbReference>
<proteinExistence type="predicted"/>
<dbReference type="InterPro" id="IPR001279">
    <property type="entry name" value="Metallo-B-lactamas"/>
</dbReference>
<dbReference type="SMART" id="SM00849">
    <property type="entry name" value="Lactamase_B"/>
    <property type="match status" value="1"/>
</dbReference>
<organism evidence="3 4">
    <name type="scientific">Gordonia sputi NBRC 100414</name>
    <dbReference type="NCBI Taxonomy" id="1089453"/>
    <lineage>
        <taxon>Bacteria</taxon>
        <taxon>Bacillati</taxon>
        <taxon>Actinomycetota</taxon>
        <taxon>Actinomycetes</taxon>
        <taxon>Mycobacteriales</taxon>
        <taxon>Gordoniaceae</taxon>
        <taxon>Gordonia</taxon>
    </lineage>
</organism>
<evidence type="ECO:0000313" key="3">
    <source>
        <dbReference type="EMBL" id="GAB41067.1"/>
    </source>
</evidence>
<dbReference type="Pfam" id="PF00753">
    <property type="entry name" value="Lactamase_B"/>
    <property type="match status" value="1"/>
</dbReference>
<sequence>MTTPGDRDAPAAGESDAAESDAAESDAAESETPTASDASAAQHPAYGVLREVTPFASVLLCDNPGMMELDGTNTWVLRAPGSAECVVVDPGPRKRKKHVKRIAEQPGIALTLITHRHGDHTGAIKALHKYTGGPTRARLAEHSRGAAPLADREVIEVAGLKITVLHTPGHTGDSVSFLVEWEDQRAVLTGDTILGSGTTVLDPSDGTLRDYLNSLNRLIVEGEGATLLPAHGPDHPDLGPVARYYKKHREDRLDQIVAALDDMGVSAKNAKPMKVVRKVYADVDKKLWPAARMSVKAQLDYLKAT</sequence>
<dbReference type="InterPro" id="IPR041516">
    <property type="entry name" value="LACTB2_WH"/>
</dbReference>
<feature type="compositionally biased region" description="Acidic residues" evidence="1">
    <location>
        <begin position="16"/>
        <end position="29"/>
    </location>
</feature>
<dbReference type="PANTHER" id="PTHR23131">
    <property type="entry name" value="ENDORIBONUCLEASE LACTB2"/>
    <property type="match status" value="1"/>
</dbReference>
<dbReference type="Pfam" id="PF17778">
    <property type="entry name" value="WHD_BLACT"/>
    <property type="match status" value="1"/>
</dbReference>
<dbReference type="InterPro" id="IPR036866">
    <property type="entry name" value="RibonucZ/Hydroxyglut_hydro"/>
</dbReference>
<evidence type="ECO:0000259" key="2">
    <source>
        <dbReference type="SMART" id="SM00849"/>
    </source>
</evidence>
<dbReference type="InterPro" id="IPR050662">
    <property type="entry name" value="Sec-metab_biosynth-thioest"/>
</dbReference>
<dbReference type="eggNOG" id="COG0491">
    <property type="taxonomic scope" value="Bacteria"/>
</dbReference>
<reference evidence="3 4" key="1">
    <citation type="submission" date="2012-02" db="EMBL/GenBank/DDBJ databases">
        <title>Whole genome shotgun sequence of Gordonia sputi NBRC 100414.</title>
        <authorList>
            <person name="Yoshida I."/>
            <person name="Hosoyama A."/>
            <person name="Tsuchikane K."/>
            <person name="Katsumata H."/>
            <person name="Yamazaki S."/>
            <person name="Fujita N."/>
        </authorList>
    </citation>
    <scope>NUCLEOTIDE SEQUENCE [LARGE SCALE GENOMIC DNA]</scope>
    <source>
        <strain evidence="3 4">NBRC 100414</strain>
    </source>
</reference>
<name>H5U5Q9_9ACTN</name>
<feature type="domain" description="Metallo-beta-lactamase" evidence="2">
    <location>
        <begin position="71"/>
        <end position="231"/>
    </location>
</feature>
<evidence type="ECO:0000256" key="1">
    <source>
        <dbReference type="SAM" id="MobiDB-lite"/>
    </source>
</evidence>
<dbReference type="SUPFAM" id="SSF56281">
    <property type="entry name" value="Metallo-hydrolase/oxidoreductase"/>
    <property type="match status" value="1"/>
</dbReference>
<accession>H5U5Q9</accession>
<dbReference type="RefSeq" id="WP_005208270.1">
    <property type="nucleotide sequence ID" value="NZ_BAFC01000117.1"/>
</dbReference>
<comment type="caution">
    <text evidence="3">The sequence shown here is derived from an EMBL/GenBank/DDBJ whole genome shotgun (WGS) entry which is preliminary data.</text>
</comment>
<dbReference type="Gene3D" id="1.10.10.10">
    <property type="entry name" value="Winged helix-like DNA-binding domain superfamily/Winged helix DNA-binding domain"/>
    <property type="match status" value="1"/>
</dbReference>
<dbReference type="PANTHER" id="PTHR23131:SF0">
    <property type="entry name" value="ENDORIBONUCLEASE LACTB2"/>
    <property type="match status" value="1"/>
</dbReference>